<dbReference type="InterPro" id="IPR026516">
    <property type="entry name" value="THAP1/10"/>
</dbReference>
<evidence type="ECO:0000256" key="4">
    <source>
        <dbReference type="ARBA" id="ARBA00023125"/>
    </source>
</evidence>
<feature type="domain" description="THAP-type" evidence="6">
    <location>
        <begin position="1"/>
        <end position="87"/>
    </location>
</feature>
<dbReference type="EMBL" id="JARPUR010000002">
    <property type="protein sequence ID" value="KAK4882717.1"/>
    <property type="molecule type" value="Genomic_DNA"/>
</dbReference>
<proteinExistence type="predicted"/>
<dbReference type="GO" id="GO:0043565">
    <property type="term" value="F:sequence-specific DNA binding"/>
    <property type="evidence" value="ECO:0007669"/>
    <property type="project" value="InterPro"/>
</dbReference>
<keyword evidence="4 5" id="KW-0238">DNA-binding</keyword>
<evidence type="ECO:0000256" key="2">
    <source>
        <dbReference type="ARBA" id="ARBA00022771"/>
    </source>
</evidence>
<sequence>MPHFCSVVKCSMRAERDKVSFFRFPAVLNHLNSLSSERRNAWIKALKRGPLSESHLRNGRICSRHFLTRKPAALDDKTNPDWIPNQNLGYISIVQPSSSASSRFERSVKRSRAEVEVCY</sequence>
<evidence type="ECO:0000313" key="8">
    <source>
        <dbReference type="Proteomes" id="UP001353858"/>
    </source>
</evidence>
<dbReference type="PANTHER" id="PTHR46600">
    <property type="entry name" value="THAP DOMAIN-CONTAINING"/>
    <property type="match status" value="1"/>
</dbReference>
<keyword evidence="2 5" id="KW-0863">Zinc-finger</keyword>
<reference evidence="8" key="1">
    <citation type="submission" date="2023-01" db="EMBL/GenBank/DDBJ databases">
        <title>Key to firefly adult light organ development and bioluminescence: homeobox transcription factors regulate luciferase expression and transportation to peroxisome.</title>
        <authorList>
            <person name="Fu X."/>
        </authorList>
    </citation>
    <scope>NUCLEOTIDE SEQUENCE [LARGE SCALE GENOMIC DNA]</scope>
</reference>
<dbReference type="AlphaFoldDB" id="A0AAN7PCL7"/>
<dbReference type="InterPro" id="IPR006612">
    <property type="entry name" value="THAP_Znf"/>
</dbReference>
<evidence type="ECO:0000313" key="7">
    <source>
        <dbReference type="EMBL" id="KAK4882717.1"/>
    </source>
</evidence>
<dbReference type="Pfam" id="PF05485">
    <property type="entry name" value="THAP"/>
    <property type="match status" value="1"/>
</dbReference>
<dbReference type="Proteomes" id="UP001353858">
    <property type="component" value="Unassembled WGS sequence"/>
</dbReference>
<protein>
    <recommendedName>
        <fullName evidence="6">THAP-type domain-containing protein</fullName>
    </recommendedName>
</protein>
<organism evidence="7 8">
    <name type="scientific">Aquatica leii</name>
    <dbReference type="NCBI Taxonomy" id="1421715"/>
    <lineage>
        <taxon>Eukaryota</taxon>
        <taxon>Metazoa</taxon>
        <taxon>Ecdysozoa</taxon>
        <taxon>Arthropoda</taxon>
        <taxon>Hexapoda</taxon>
        <taxon>Insecta</taxon>
        <taxon>Pterygota</taxon>
        <taxon>Neoptera</taxon>
        <taxon>Endopterygota</taxon>
        <taxon>Coleoptera</taxon>
        <taxon>Polyphaga</taxon>
        <taxon>Elateriformia</taxon>
        <taxon>Elateroidea</taxon>
        <taxon>Lampyridae</taxon>
        <taxon>Luciolinae</taxon>
        <taxon>Aquatica</taxon>
    </lineage>
</organism>
<keyword evidence="3" id="KW-0862">Zinc</keyword>
<evidence type="ECO:0000256" key="3">
    <source>
        <dbReference type="ARBA" id="ARBA00022833"/>
    </source>
</evidence>
<evidence type="ECO:0000256" key="5">
    <source>
        <dbReference type="PROSITE-ProRule" id="PRU00309"/>
    </source>
</evidence>
<keyword evidence="8" id="KW-1185">Reference proteome</keyword>
<dbReference type="GO" id="GO:0008270">
    <property type="term" value="F:zinc ion binding"/>
    <property type="evidence" value="ECO:0007669"/>
    <property type="project" value="UniProtKB-KW"/>
</dbReference>
<dbReference type="PROSITE" id="PS50950">
    <property type="entry name" value="ZF_THAP"/>
    <property type="match status" value="1"/>
</dbReference>
<dbReference type="SUPFAM" id="SSF57716">
    <property type="entry name" value="Glucocorticoid receptor-like (DNA-binding domain)"/>
    <property type="match status" value="1"/>
</dbReference>
<gene>
    <name evidence="7" type="ORF">RN001_006036</name>
</gene>
<dbReference type="SMART" id="SM00980">
    <property type="entry name" value="THAP"/>
    <property type="match status" value="1"/>
</dbReference>
<evidence type="ECO:0000256" key="1">
    <source>
        <dbReference type="ARBA" id="ARBA00022723"/>
    </source>
</evidence>
<accession>A0AAN7PCL7</accession>
<keyword evidence="1" id="KW-0479">Metal-binding</keyword>
<comment type="caution">
    <text evidence="7">The sequence shown here is derived from an EMBL/GenBank/DDBJ whole genome shotgun (WGS) entry which is preliminary data.</text>
</comment>
<dbReference type="PANTHER" id="PTHR46600:SF11">
    <property type="entry name" value="THAP DOMAIN-CONTAINING PROTEIN 10"/>
    <property type="match status" value="1"/>
</dbReference>
<name>A0AAN7PCL7_9COLE</name>
<evidence type="ECO:0000259" key="6">
    <source>
        <dbReference type="PROSITE" id="PS50950"/>
    </source>
</evidence>